<dbReference type="Proteomes" id="UP000245626">
    <property type="component" value="Unassembled WGS sequence"/>
</dbReference>
<reference evidence="1 2" key="1">
    <citation type="journal article" date="2018" name="Mol. Biol. Evol.">
        <title>Broad Genomic Sampling Reveals a Smut Pathogenic Ancestry of the Fungal Clade Ustilaginomycotina.</title>
        <authorList>
            <person name="Kijpornyongpan T."/>
            <person name="Mondo S.J."/>
            <person name="Barry K."/>
            <person name="Sandor L."/>
            <person name="Lee J."/>
            <person name="Lipzen A."/>
            <person name="Pangilinan J."/>
            <person name="LaButti K."/>
            <person name="Hainaut M."/>
            <person name="Henrissat B."/>
            <person name="Grigoriev I.V."/>
            <person name="Spatafora J.W."/>
            <person name="Aime M.C."/>
        </authorList>
    </citation>
    <scope>NUCLEOTIDE SEQUENCE [LARGE SCALE GENOMIC DNA]</scope>
    <source>
        <strain evidence="1 2">SA 807</strain>
    </source>
</reference>
<proteinExistence type="predicted"/>
<keyword evidence="2" id="KW-1185">Reference proteome</keyword>
<accession>A0ACD0NLB2</accession>
<dbReference type="EMBL" id="KZ820897">
    <property type="protein sequence ID" value="PWN46557.1"/>
    <property type="molecule type" value="Genomic_DNA"/>
</dbReference>
<sequence length="613" mass="68313">MVEKCPAENTAQIDQEEFWNGHFDAHKIGWIISGSAAAVTVAISFFTIYKHATNYTRPLEQRQIIRILLFAPVFAIFSFFSYRFFRSYTYYSLAEVVYEAFAIAAFTMLILQYVGESVERQKDVFQAKDKRKLPMPLCCWRYRPSKAYFLHLIKWSVIQYVVVRPLLSVAGIVLEYYEILCEQSMSYRYGHVYLLAIDFASISIALYGLIVLYGLVKDELKGKRPLAKFMTIKLAIFFTFYQSFVFSVLQDRGVIKATTYWTATNVSDGLNALCTTLEMVVVAAFQVWAFPWSEYKPGAAAEQQEEATLEAYEDDGVEKSAAAAATTSKMHPLRALLHALNFSDFFVELWHSVRFGIDRLRGKRYTRSDKTVGKFDFVEIFGGAGRQSRFEKVKSKIRGAGKRGGGSGSGLDASHATMMGGGEEEARGHYHHNRGTRGSSGEFDMLENRGGVGRRGPGRLGSSTEEEGEYDEEGNLTMGRDSTTGLIPAEYKATDSGNTTLHSSPSGMGSGKQRQYAIDPNLLSNPPGMTRLSPTPRSPRESAGRFPAFVPDQEGGRGDQAWQSYEMQEVASTGYQNQSMRPPIPPSGGGGARQGVPGPQRQQRPASWEPQAM</sequence>
<organism evidence="1 2">
    <name type="scientific">Violaceomyces palustris</name>
    <dbReference type="NCBI Taxonomy" id="1673888"/>
    <lineage>
        <taxon>Eukaryota</taxon>
        <taxon>Fungi</taxon>
        <taxon>Dikarya</taxon>
        <taxon>Basidiomycota</taxon>
        <taxon>Ustilaginomycotina</taxon>
        <taxon>Ustilaginomycetes</taxon>
        <taxon>Violaceomycetales</taxon>
        <taxon>Violaceomycetaceae</taxon>
        <taxon>Violaceomyces</taxon>
    </lineage>
</organism>
<protein>
    <submittedName>
        <fullName evidence="1">DUF300-domain-containing protein</fullName>
    </submittedName>
</protein>
<evidence type="ECO:0000313" key="2">
    <source>
        <dbReference type="Proteomes" id="UP000245626"/>
    </source>
</evidence>
<gene>
    <name evidence="1" type="ORF">IE53DRAFT_391267</name>
</gene>
<evidence type="ECO:0000313" key="1">
    <source>
        <dbReference type="EMBL" id="PWN46557.1"/>
    </source>
</evidence>
<name>A0ACD0NLB2_9BASI</name>